<organism evidence="1 2">
    <name type="scientific">Xenorhabdus bovienii str. Intermedium</name>
    <dbReference type="NCBI Taxonomy" id="1379677"/>
    <lineage>
        <taxon>Bacteria</taxon>
        <taxon>Pseudomonadati</taxon>
        <taxon>Pseudomonadota</taxon>
        <taxon>Gammaproteobacteria</taxon>
        <taxon>Enterobacterales</taxon>
        <taxon>Morganellaceae</taxon>
        <taxon>Xenorhabdus</taxon>
    </lineage>
</organism>
<dbReference type="Proteomes" id="UP000028480">
    <property type="component" value="Unassembled WGS sequence"/>
</dbReference>
<gene>
    <name evidence="1" type="ORF">XBI1_2670039</name>
</gene>
<accession>A0A077QK08</accession>
<proteinExistence type="predicted"/>
<comment type="caution">
    <text evidence="1">The sequence shown here is derived from an EMBL/GenBank/DDBJ whole genome shotgun (WGS) entry which is preliminary data.</text>
</comment>
<evidence type="ECO:0000313" key="1">
    <source>
        <dbReference type="EMBL" id="CDH33548.1"/>
    </source>
</evidence>
<name>A0A077QK08_XENBV</name>
<dbReference type="HOGENOM" id="CLU_3334953_0_0_6"/>
<protein>
    <submittedName>
        <fullName evidence="1">Uncharacterized protein</fullName>
    </submittedName>
</protein>
<dbReference type="EMBL" id="CBTB010000187">
    <property type="protein sequence ID" value="CDH33548.1"/>
    <property type="molecule type" value="Genomic_DNA"/>
</dbReference>
<evidence type="ECO:0000313" key="2">
    <source>
        <dbReference type="Proteomes" id="UP000028480"/>
    </source>
</evidence>
<sequence length="38" mass="4191">MLHDTGGDLAILDNKKVTVTDETCDSYSYPVKNSQIFA</sequence>
<dbReference type="AlphaFoldDB" id="A0A077QK08"/>
<reference evidence="1" key="1">
    <citation type="submission" date="2013-07" db="EMBL/GenBank/DDBJ databases">
        <title>Sub-species coevolution in mutualistic symbiosis.</title>
        <authorList>
            <person name="Murfin K."/>
            <person name="Klassen J."/>
            <person name="Lee M."/>
            <person name="Forst S."/>
            <person name="Stock P."/>
            <person name="Goodrich-Blair H."/>
        </authorList>
    </citation>
    <scope>NUCLEOTIDE SEQUENCE [LARGE SCALE GENOMIC DNA]</scope>
    <source>
        <strain evidence="1">Intermedium</strain>
    </source>
</reference>